<organism evidence="3 4">
    <name type="scientific">Aotus nancymaae</name>
    <name type="common">Ma's night monkey</name>
    <dbReference type="NCBI Taxonomy" id="37293"/>
    <lineage>
        <taxon>Eukaryota</taxon>
        <taxon>Metazoa</taxon>
        <taxon>Chordata</taxon>
        <taxon>Craniata</taxon>
        <taxon>Vertebrata</taxon>
        <taxon>Euteleostomi</taxon>
        <taxon>Mammalia</taxon>
        <taxon>Eutheria</taxon>
        <taxon>Euarchontoglires</taxon>
        <taxon>Primates</taxon>
        <taxon>Haplorrhini</taxon>
        <taxon>Platyrrhini</taxon>
        <taxon>Aotidae</taxon>
        <taxon>Aotus</taxon>
    </lineage>
</organism>
<name>A0A2K5C6J2_AOTNA</name>
<dbReference type="AlphaFoldDB" id="A0A2K5C6J2"/>
<dbReference type="GO" id="GO:0000786">
    <property type="term" value="C:nucleosome"/>
    <property type="evidence" value="ECO:0007669"/>
    <property type="project" value="InterPro"/>
</dbReference>
<evidence type="ECO:0000256" key="1">
    <source>
        <dbReference type="ARBA" id="ARBA00010343"/>
    </source>
</evidence>
<dbReference type="InterPro" id="IPR009072">
    <property type="entry name" value="Histone-fold"/>
</dbReference>
<dbReference type="InterPro" id="IPR000164">
    <property type="entry name" value="Histone_H3/CENP-A"/>
</dbReference>
<dbReference type="Ensembl" id="ENSANAT00000022069.1">
    <property type="protein sequence ID" value="ENSANAP00000004318.1"/>
    <property type="gene ID" value="ENSANAG00000020266.1"/>
</dbReference>
<accession>A0A2K5C6J2</accession>
<dbReference type="SUPFAM" id="SSF47113">
    <property type="entry name" value="Histone-fold"/>
    <property type="match status" value="1"/>
</dbReference>
<dbReference type="GO" id="GO:0046982">
    <property type="term" value="F:protein heterodimerization activity"/>
    <property type="evidence" value="ECO:0007669"/>
    <property type="project" value="InterPro"/>
</dbReference>
<dbReference type="Proteomes" id="UP000233020">
    <property type="component" value="Unplaced"/>
</dbReference>
<feature type="region of interest" description="Disordered" evidence="2">
    <location>
        <begin position="87"/>
        <end position="106"/>
    </location>
</feature>
<evidence type="ECO:0000313" key="4">
    <source>
        <dbReference type="Proteomes" id="UP000233020"/>
    </source>
</evidence>
<evidence type="ECO:0000256" key="2">
    <source>
        <dbReference type="SAM" id="MobiDB-lite"/>
    </source>
</evidence>
<sequence>MTRTKHTARKSTGGKLATKAARRSAPSTGGVKKPHRYRPRTVALRKIRHKSTELLIRKLPFQRRLVKRTWWVCSKILTCVPSMLRESPSCPKTSSCLAGYGERELK</sequence>
<dbReference type="STRING" id="37293.ENSANAP00000004318"/>
<protein>
    <submittedName>
        <fullName evidence="3">Uncharacterized protein</fullName>
    </submittedName>
</protein>
<reference evidence="3" key="1">
    <citation type="submission" date="2025-08" db="UniProtKB">
        <authorList>
            <consortium name="Ensembl"/>
        </authorList>
    </citation>
    <scope>IDENTIFICATION</scope>
</reference>
<dbReference type="Gene3D" id="1.10.20.10">
    <property type="entry name" value="Histone, subunit A"/>
    <property type="match status" value="1"/>
</dbReference>
<dbReference type="GeneTree" id="ENSGT01150000286903"/>
<feature type="region of interest" description="Disordered" evidence="2">
    <location>
        <begin position="1"/>
        <end position="38"/>
    </location>
</feature>
<dbReference type="OMA" id="ARLTWSV"/>
<dbReference type="GO" id="GO:0003677">
    <property type="term" value="F:DNA binding"/>
    <property type="evidence" value="ECO:0007669"/>
    <property type="project" value="InterPro"/>
</dbReference>
<reference evidence="3" key="2">
    <citation type="submission" date="2025-09" db="UniProtKB">
        <authorList>
            <consortium name="Ensembl"/>
        </authorList>
    </citation>
    <scope>IDENTIFICATION</scope>
</reference>
<keyword evidence="4" id="KW-1185">Reference proteome</keyword>
<comment type="similarity">
    <text evidence="1">Belongs to the histone H3 family.</text>
</comment>
<dbReference type="PANTHER" id="PTHR11426">
    <property type="entry name" value="HISTONE H3"/>
    <property type="match status" value="1"/>
</dbReference>
<proteinExistence type="inferred from homology"/>
<evidence type="ECO:0000313" key="3">
    <source>
        <dbReference type="Ensembl" id="ENSANAP00000004318.1"/>
    </source>
</evidence>
<dbReference type="PRINTS" id="PR00622">
    <property type="entry name" value="HISTONEH3"/>
</dbReference>
<dbReference type="GO" id="GO:0030527">
    <property type="term" value="F:structural constituent of chromatin"/>
    <property type="evidence" value="ECO:0007669"/>
    <property type="project" value="InterPro"/>
</dbReference>